<protein>
    <submittedName>
        <fullName evidence="1">Uncharacterized protein</fullName>
    </submittedName>
</protein>
<dbReference type="eggNOG" id="ENOG5031A89">
    <property type="taxonomic scope" value="Bacteria"/>
</dbReference>
<gene>
    <name evidence="1" type="ORF">PROVALCAL_00726</name>
</gene>
<sequence>MPTPTKYSIPLEQDTILSYIVNTIPNRFENRLVKTSNVSLAEIGICQGISNSFLMYENNNLGTHYIRAISDSFNSISSNELPKNTLEKYILNSKKKFDLTILETLFSIGINNQIDYEYALELNNLSKQVNRLEISDNLNKESNINYLKKLLKSINFEEILNNKFTFLKEKENNKHFDFFMKDLMNSKDSSLESINIPIKKIDQIKVKLRNEIPLTKNNAMYILKAYFHHESAKINAIISDRKIRAGLINDNTYTLGHKINTHDKHALKTHSEIKQDIEESLLNKGYYYSSVATKTHAMAISAKINGNEKIYKFFQPTYGLLETKDKHVFYNHLFSIIDDYNIKGKVLQTTAKQGLLDVSSIERKIDYKNTLKLPEFKDIDIQNHIKSELIRDNVKIDLNNEYKLKLKSHDPITNITKATIYGHYKKWNISSNESDIKKMVDSIAEKLPLIKNKKGSVYINNNGDIYSQKLKLSLKNVLKNTFKFS</sequence>
<accession>B6XBL5</accession>
<dbReference type="RefSeq" id="WP_006657697.1">
    <property type="nucleotide sequence ID" value="NZ_ABXW01000014.1"/>
</dbReference>
<dbReference type="Proteomes" id="UP000003729">
    <property type="component" value="Unassembled WGS sequence"/>
</dbReference>
<evidence type="ECO:0000313" key="2">
    <source>
        <dbReference type="Proteomes" id="UP000003729"/>
    </source>
</evidence>
<proteinExistence type="predicted"/>
<reference evidence="1 2" key="2">
    <citation type="submission" date="2008-10" db="EMBL/GenBank/DDBJ databases">
        <authorList>
            <person name="Fulton L."/>
            <person name="Clifton S."/>
            <person name="Fulton B."/>
            <person name="Xu J."/>
            <person name="Minx P."/>
            <person name="Pepin K.H."/>
            <person name="Johnson M."/>
            <person name="Bhonagiri V."/>
            <person name="Nash W.E."/>
            <person name="Mardis E.R."/>
            <person name="Wilson R.K."/>
        </authorList>
    </citation>
    <scope>NUCLEOTIDE SEQUENCE [LARGE SCALE GENOMIC DNA]</scope>
    <source>
        <strain evidence="1 2">DSM 30120</strain>
    </source>
</reference>
<dbReference type="EMBL" id="ABXW01000014">
    <property type="protein sequence ID" value="EEB47017.1"/>
    <property type="molecule type" value="Genomic_DNA"/>
</dbReference>
<evidence type="ECO:0000313" key="1">
    <source>
        <dbReference type="EMBL" id="EEB47017.1"/>
    </source>
</evidence>
<name>B6XBL5_9GAMM</name>
<dbReference type="AlphaFoldDB" id="B6XBL5"/>
<organism evidence="1 2">
    <name type="scientific">Providencia alcalifaciens DSM 30120</name>
    <dbReference type="NCBI Taxonomy" id="520999"/>
    <lineage>
        <taxon>Bacteria</taxon>
        <taxon>Pseudomonadati</taxon>
        <taxon>Pseudomonadota</taxon>
        <taxon>Gammaproteobacteria</taxon>
        <taxon>Enterobacterales</taxon>
        <taxon>Morganellaceae</taxon>
        <taxon>Providencia</taxon>
    </lineage>
</organism>
<comment type="caution">
    <text evidence="1">The sequence shown here is derived from an EMBL/GenBank/DDBJ whole genome shotgun (WGS) entry which is preliminary data.</text>
</comment>
<reference evidence="1 2" key="1">
    <citation type="submission" date="2008-10" db="EMBL/GenBank/DDBJ databases">
        <title>Draft genome sequence of Providencia alcalifaciens (DSM 30120).</title>
        <authorList>
            <person name="Sudarsanam P."/>
            <person name="Ley R."/>
            <person name="Guruge J."/>
            <person name="Turnbaugh P.J."/>
            <person name="Mahowald M."/>
            <person name="Liep D."/>
            <person name="Gordon J."/>
        </authorList>
    </citation>
    <scope>NUCLEOTIDE SEQUENCE [LARGE SCALE GENOMIC DNA]</scope>
    <source>
        <strain evidence="1 2">DSM 30120</strain>
    </source>
</reference>
<dbReference type="GeneID" id="57294442"/>